<comment type="caution">
    <text evidence="15">The sequence shown here is derived from an EMBL/GenBank/DDBJ whole genome shotgun (WGS) entry which is preliminary data.</text>
</comment>
<evidence type="ECO:0000256" key="10">
    <source>
        <dbReference type="ARBA" id="ARBA00025699"/>
    </source>
</evidence>
<dbReference type="EC" id="2.1.1.193" evidence="3 12"/>
<comment type="catalytic activity">
    <reaction evidence="11 12">
        <text>uridine(1498) in 16S rRNA + S-adenosyl-L-methionine = N(3)-methyluridine(1498) in 16S rRNA + S-adenosyl-L-homocysteine + H(+)</text>
        <dbReference type="Rhea" id="RHEA:42920"/>
        <dbReference type="Rhea" id="RHEA-COMP:10283"/>
        <dbReference type="Rhea" id="RHEA-COMP:10284"/>
        <dbReference type="ChEBI" id="CHEBI:15378"/>
        <dbReference type="ChEBI" id="CHEBI:57856"/>
        <dbReference type="ChEBI" id="CHEBI:59789"/>
        <dbReference type="ChEBI" id="CHEBI:65315"/>
        <dbReference type="ChEBI" id="CHEBI:74502"/>
        <dbReference type="EC" id="2.1.1.193"/>
    </reaction>
</comment>
<evidence type="ECO:0000256" key="12">
    <source>
        <dbReference type="PIRNR" id="PIRNR015601"/>
    </source>
</evidence>
<dbReference type="SUPFAM" id="SSF75217">
    <property type="entry name" value="alpha/beta knot"/>
    <property type="match status" value="1"/>
</dbReference>
<evidence type="ECO:0000313" key="16">
    <source>
        <dbReference type="Proteomes" id="UP000433181"/>
    </source>
</evidence>
<sequence>MRRIFIKDLLQEELVITGGDAHHLGRVMRAKAGDRILVADDEGKVGEYELTGFTESSVSMKLVQQVEERTESPVEIVLAQCLPKGDKLDLIVQKATELGVNVIVPLASDNCVVRYDGKKAKAKQEKWQKIADEAGKQCGRSRLPEVQQVQPFRQWLREAADGKRDDTAVCMCYENELQQGMKDFLQGQRAAKRFVVIIGPEGGFSLAEAALAKELGIASVSLGTRILRAETAAISAAAVIQYENGDLGGR</sequence>
<organism evidence="15 16">
    <name type="scientific">Anaerovibrio slackiae</name>
    <dbReference type="NCBI Taxonomy" id="2652309"/>
    <lineage>
        <taxon>Bacteria</taxon>
        <taxon>Bacillati</taxon>
        <taxon>Bacillota</taxon>
        <taxon>Negativicutes</taxon>
        <taxon>Selenomonadales</taxon>
        <taxon>Selenomonadaceae</taxon>
        <taxon>Anaerovibrio</taxon>
    </lineage>
</organism>
<name>A0A6I2UIL3_9FIRM</name>
<dbReference type="InterPro" id="IPR015947">
    <property type="entry name" value="PUA-like_sf"/>
</dbReference>
<accession>A0A6I2UIL3</accession>
<dbReference type="GO" id="GO:0070475">
    <property type="term" value="P:rRNA base methylation"/>
    <property type="evidence" value="ECO:0007669"/>
    <property type="project" value="TreeGrafter"/>
</dbReference>
<dbReference type="Pfam" id="PF04452">
    <property type="entry name" value="Methyltrans_RNA"/>
    <property type="match status" value="1"/>
</dbReference>
<evidence type="ECO:0000256" key="8">
    <source>
        <dbReference type="ARBA" id="ARBA00022679"/>
    </source>
</evidence>
<dbReference type="EMBL" id="VUNR01000012">
    <property type="protein sequence ID" value="MSU08822.1"/>
    <property type="molecule type" value="Genomic_DNA"/>
</dbReference>
<evidence type="ECO:0000259" key="13">
    <source>
        <dbReference type="Pfam" id="PF04452"/>
    </source>
</evidence>
<dbReference type="PANTHER" id="PTHR30027:SF3">
    <property type="entry name" value="16S RRNA (URACIL(1498)-N(3))-METHYLTRANSFERASE"/>
    <property type="match status" value="1"/>
</dbReference>
<evidence type="ECO:0000256" key="7">
    <source>
        <dbReference type="ARBA" id="ARBA00022603"/>
    </source>
</evidence>
<evidence type="ECO:0000256" key="9">
    <source>
        <dbReference type="ARBA" id="ARBA00022691"/>
    </source>
</evidence>
<keyword evidence="7 12" id="KW-0489">Methyltransferase</keyword>
<evidence type="ECO:0000256" key="11">
    <source>
        <dbReference type="ARBA" id="ARBA00047944"/>
    </source>
</evidence>
<evidence type="ECO:0000313" key="15">
    <source>
        <dbReference type="EMBL" id="MSU08822.1"/>
    </source>
</evidence>
<dbReference type="PANTHER" id="PTHR30027">
    <property type="entry name" value="RIBOSOMAL RNA SMALL SUBUNIT METHYLTRANSFERASE E"/>
    <property type="match status" value="1"/>
</dbReference>
<evidence type="ECO:0000256" key="2">
    <source>
        <dbReference type="ARBA" id="ARBA00005528"/>
    </source>
</evidence>
<keyword evidence="9 12" id="KW-0949">S-adenosyl-L-methionine</keyword>
<dbReference type="RefSeq" id="WP_154406978.1">
    <property type="nucleotide sequence ID" value="NZ_VUNR01000012.1"/>
</dbReference>
<evidence type="ECO:0000259" key="14">
    <source>
        <dbReference type="Pfam" id="PF20260"/>
    </source>
</evidence>
<keyword evidence="16" id="KW-1185">Reference proteome</keyword>
<protein>
    <recommendedName>
        <fullName evidence="4 12">Ribosomal RNA small subunit methyltransferase E</fullName>
        <ecNumber evidence="3 12">2.1.1.193</ecNumber>
    </recommendedName>
</protein>
<dbReference type="InterPro" id="IPR029028">
    <property type="entry name" value="Alpha/beta_knot_MTases"/>
</dbReference>
<evidence type="ECO:0000256" key="6">
    <source>
        <dbReference type="ARBA" id="ARBA00022552"/>
    </source>
</evidence>
<dbReference type="InterPro" id="IPR006700">
    <property type="entry name" value="RsmE"/>
</dbReference>
<keyword evidence="8 12" id="KW-0808">Transferase</keyword>
<dbReference type="InterPro" id="IPR046887">
    <property type="entry name" value="RsmE_PUA-like"/>
</dbReference>
<comment type="function">
    <text evidence="10 12">Specifically methylates the N3 position of the uracil ring of uridine 1498 (m3U1498) in 16S rRNA. Acts on the fully assembled 30S ribosomal subunit.</text>
</comment>
<feature type="domain" description="Ribosomal RNA small subunit methyltransferase E methyltransferase" evidence="13">
    <location>
        <begin position="71"/>
        <end position="241"/>
    </location>
</feature>
<feature type="domain" description="Ribosomal RNA small subunit methyltransferase E PUA-like" evidence="14">
    <location>
        <begin position="16"/>
        <end position="52"/>
    </location>
</feature>
<dbReference type="PIRSF" id="PIRSF015601">
    <property type="entry name" value="MTase_slr0722"/>
    <property type="match status" value="1"/>
</dbReference>
<evidence type="ECO:0000256" key="1">
    <source>
        <dbReference type="ARBA" id="ARBA00004496"/>
    </source>
</evidence>
<dbReference type="Gene3D" id="3.40.1280.10">
    <property type="match status" value="1"/>
</dbReference>
<keyword evidence="6 12" id="KW-0698">rRNA processing</keyword>
<dbReference type="CDD" id="cd18084">
    <property type="entry name" value="RsmE-like"/>
    <property type="match status" value="1"/>
</dbReference>
<dbReference type="NCBIfam" id="TIGR00046">
    <property type="entry name" value="RsmE family RNA methyltransferase"/>
    <property type="match status" value="1"/>
</dbReference>
<dbReference type="Proteomes" id="UP000433181">
    <property type="component" value="Unassembled WGS sequence"/>
</dbReference>
<gene>
    <name evidence="15" type="ORF">FYJ84_07480</name>
</gene>
<dbReference type="GO" id="GO:0005737">
    <property type="term" value="C:cytoplasm"/>
    <property type="evidence" value="ECO:0007669"/>
    <property type="project" value="UniProtKB-SubCell"/>
</dbReference>
<dbReference type="GO" id="GO:0070042">
    <property type="term" value="F:rRNA (uridine-N3-)-methyltransferase activity"/>
    <property type="evidence" value="ECO:0007669"/>
    <property type="project" value="TreeGrafter"/>
</dbReference>
<dbReference type="Pfam" id="PF20260">
    <property type="entry name" value="PUA_4"/>
    <property type="match status" value="1"/>
</dbReference>
<evidence type="ECO:0000256" key="3">
    <source>
        <dbReference type="ARBA" id="ARBA00012328"/>
    </source>
</evidence>
<dbReference type="InterPro" id="IPR029026">
    <property type="entry name" value="tRNA_m1G_MTases_N"/>
</dbReference>
<evidence type="ECO:0000256" key="4">
    <source>
        <dbReference type="ARBA" id="ARBA00013673"/>
    </source>
</evidence>
<keyword evidence="5 12" id="KW-0963">Cytoplasm</keyword>
<reference evidence="15 16" key="1">
    <citation type="submission" date="2019-08" db="EMBL/GenBank/DDBJ databases">
        <title>In-depth cultivation of the pig gut microbiome towards novel bacterial diversity and tailored functional studies.</title>
        <authorList>
            <person name="Wylensek D."/>
            <person name="Hitch T.C.A."/>
            <person name="Clavel T."/>
        </authorList>
    </citation>
    <scope>NUCLEOTIDE SEQUENCE [LARGE SCALE GENOMIC DNA]</scope>
    <source>
        <strain evidence="15 16">WCA-693-APC-5D-A</strain>
    </source>
</reference>
<dbReference type="GeneID" id="96778755"/>
<proteinExistence type="inferred from homology"/>
<dbReference type="SUPFAM" id="SSF88697">
    <property type="entry name" value="PUA domain-like"/>
    <property type="match status" value="1"/>
</dbReference>
<comment type="subcellular location">
    <subcellularLocation>
        <location evidence="1 12">Cytoplasm</location>
    </subcellularLocation>
</comment>
<comment type="similarity">
    <text evidence="2 12">Belongs to the RNA methyltransferase RsmE family.</text>
</comment>
<evidence type="ECO:0000256" key="5">
    <source>
        <dbReference type="ARBA" id="ARBA00022490"/>
    </source>
</evidence>
<dbReference type="AlphaFoldDB" id="A0A6I2UIL3"/>
<dbReference type="InterPro" id="IPR046886">
    <property type="entry name" value="RsmE_MTase_dom"/>
</dbReference>
<dbReference type="NCBIfam" id="NF008692">
    <property type="entry name" value="PRK11713.1-5"/>
    <property type="match status" value="1"/>
</dbReference>